<keyword evidence="2" id="KW-0472">Membrane</keyword>
<keyword evidence="4" id="KW-1185">Reference proteome</keyword>
<keyword evidence="2" id="KW-1133">Transmembrane helix</keyword>
<feature type="transmembrane region" description="Helical" evidence="2">
    <location>
        <begin position="481"/>
        <end position="501"/>
    </location>
</feature>
<dbReference type="AlphaFoldDB" id="A0A0M0J8B8"/>
<dbReference type="EMBL" id="JWZX01003256">
    <property type="protein sequence ID" value="KOO22725.1"/>
    <property type="molecule type" value="Genomic_DNA"/>
</dbReference>
<accession>A0A0M0J8B8</accession>
<gene>
    <name evidence="3" type="ORF">Ctob_008303</name>
</gene>
<feature type="transmembrane region" description="Helical" evidence="2">
    <location>
        <begin position="288"/>
        <end position="317"/>
    </location>
</feature>
<evidence type="ECO:0000313" key="3">
    <source>
        <dbReference type="EMBL" id="KOO22725.1"/>
    </source>
</evidence>
<protein>
    <recommendedName>
        <fullName evidence="5">EF-hand domain-containing protein</fullName>
    </recommendedName>
</protein>
<evidence type="ECO:0000256" key="2">
    <source>
        <dbReference type="SAM" id="Phobius"/>
    </source>
</evidence>
<feature type="compositionally biased region" description="Pro residues" evidence="1">
    <location>
        <begin position="597"/>
        <end position="607"/>
    </location>
</feature>
<evidence type="ECO:0000313" key="4">
    <source>
        <dbReference type="Proteomes" id="UP000037460"/>
    </source>
</evidence>
<evidence type="ECO:0000256" key="1">
    <source>
        <dbReference type="SAM" id="MobiDB-lite"/>
    </source>
</evidence>
<feature type="compositionally biased region" description="Low complexity" evidence="1">
    <location>
        <begin position="69"/>
        <end position="84"/>
    </location>
</feature>
<feature type="transmembrane region" description="Helical" evidence="2">
    <location>
        <begin position="447"/>
        <end position="469"/>
    </location>
</feature>
<feature type="region of interest" description="Disordered" evidence="1">
    <location>
        <begin position="578"/>
        <end position="607"/>
    </location>
</feature>
<keyword evidence="2" id="KW-0812">Transmembrane</keyword>
<feature type="region of interest" description="Disordered" evidence="1">
    <location>
        <begin position="51"/>
        <end position="92"/>
    </location>
</feature>
<evidence type="ECO:0008006" key="5">
    <source>
        <dbReference type="Google" id="ProtNLM"/>
    </source>
</evidence>
<name>A0A0M0J8B8_9EUKA</name>
<feature type="compositionally biased region" description="Polar residues" evidence="1">
    <location>
        <begin position="58"/>
        <end position="67"/>
    </location>
</feature>
<dbReference type="Proteomes" id="UP000037460">
    <property type="component" value="Unassembled WGS sequence"/>
</dbReference>
<organism evidence="3 4">
    <name type="scientific">Chrysochromulina tobinii</name>
    <dbReference type="NCBI Taxonomy" id="1460289"/>
    <lineage>
        <taxon>Eukaryota</taxon>
        <taxon>Haptista</taxon>
        <taxon>Haptophyta</taxon>
        <taxon>Prymnesiophyceae</taxon>
        <taxon>Prymnesiales</taxon>
        <taxon>Chrysochromulinaceae</taxon>
        <taxon>Chrysochromulina</taxon>
    </lineage>
</organism>
<sequence length="607" mass="65506">MRAGAPATDGAGPSEVHGMGGRQVTRSWRPASHRSSFLGSFVEGDVPTVVTPTRHGHTSPTYSTQFVTAGGSSSTSPSALSTSPVQTASLSTAVEAEQEDRLRAGAQTSKAAAAAAAAAADTEEPRAICGRLKMDLQPGELEKMMEEADTEEPRAICGRLKMDLQPGELEKMMQEANPDGSGHVDFGEPVATVGEQSRKGGKSAEVYQKALDAVNEASKEGADWVKGLNPLVAAAQLAKAKQPARRAFLGAPTNGSYALVAEMGTPPDADCSERARDKVLGFFIAQNTLFMVLAGIGALVIVGFGVAIGVFLLSAIIGAEIFTLTDIYPECANKTHSIELYLERNPGKFWTERDGQYAPATHNKVDRVFGQGMHKVCTEGQLWFNICIKVFIFVFSYINLLPVPWRFAILCDAYDTASRNKGQVGVDFYGRPTEALWFHLPMHTRKIVAWCLNIGYVAHYVSLGTHIYYWEYWDTQGMPGAPAVNIPFIISIVVPIIGAQFQGAAEKTVMKTNPKRFPPTFDEYLAKAKADYAEDLRTGKATRLGCGLGFLKHVLKAQAQMKKDQEEFEDLCGFKSSKMAGTKDSESPLPKTVVVPNAPPPSTTDAV</sequence>
<comment type="caution">
    <text evidence="3">The sequence shown here is derived from an EMBL/GenBank/DDBJ whole genome shotgun (WGS) entry which is preliminary data.</text>
</comment>
<reference evidence="4" key="1">
    <citation type="journal article" date="2015" name="PLoS Genet.">
        <title>Genome Sequence and Transcriptome Analyses of Chrysochromulina tobin: Metabolic Tools for Enhanced Algal Fitness in the Prominent Order Prymnesiales (Haptophyceae).</title>
        <authorList>
            <person name="Hovde B.T."/>
            <person name="Deodato C.R."/>
            <person name="Hunsperger H.M."/>
            <person name="Ryken S.A."/>
            <person name="Yost W."/>
            <person name="Jha R.K."/>
            <person name="Patterson J."/>
            <person name="Monnat R.J. Jr."/>
            <person name="Barlow S.B."/>
            <person name="Starkenburg S.R."/>
            <person name="Cattolico R.A."/>
        </authorList>
    </citation>
    <scope>NUCLEOTIDE SEQUENCE</scope>
    <source>
        <strain evidence="4">CCMP291</strain>
    </source>
</reference>
<feature type="region of interest" description="Disordered" evidence="1">
    <location>
        <begin position="1"/>
        <end position="33"/>
    </location>
</feature>
<proteinExistence type="predicted"/>